<dbReference type="Gene3D" id="3.40.50.300">
    <property type="entry name" value="P-loop containing nucleotide triphosphate hydrolases"/>
    <property type="match status" value="1"/>
</dbReference>
<dbReference type="EMBL" id="DMAI01000024">
    <property type="protein sequence ID" value="HAE46101.1"/>
    <property type="molecule type" value="Genomic_DNA"/>
</dbReference>
<dbReference type="InterPro" id="IPR027417">
    <property type="entry name" value="P-loop_NTPase"/>
</dbReference>
<dbReference type="SUPFAM" id="SSF52540">
    <property type="entry name" value="P-loop containing nucleoside triphosphate hydrolases"/>
    <property type="match status" value="1"/>
</dbReference>
<dbReference type="GO" id="GO:0000731">
    <property type="term" value="P:DNA synthesis involved in DNA repair"/>
    <property type="evidence" value="ECO:0007669"/>
    <property type="project" value="TreeGrafter"/>
</dbReference>
<dbReference type="PANTHER" id="PTHR13779:SF7">
    <property type="entry name" value="ATPASE WRNIP1"/>
    <property type="match status" value="1"/>
</dbReference>
<protein>
    <submittedName>
        <fullName evidence="1">AAA family ATPase</fullName>
    </submittedName>
</protein>
<dbReference type="GO" id="GO:0008047">
    <property type="term" value="F:enzyme activator activity"/>
    <property type="evidence" value="ECO:0007669"/>
    <property type="project" value="TreeGrafter"/>
</dbReference>
<dbReference type="GO" id="GO:0006261">
    <property type="term" value="P:DNA-templated DNA replication"/>
    <property type="evidence" value="ECO:0007669"/>
    <property type="project" value="TreeGrafter"/>
</dbReference>
<dbReference type="AlphaFoldDB" id="A0A3B9IDY7"/>
<sequence length="108" mass="11608">AQQDSFLPYVEDGTVTLIGATTENPSFELNGALLSRTQVLVLRRLDEAALGELLIRAEAAEGRPLPVDDEARAVLVGMADGDGRFLLNLADTLYALPEGERLDTVRLG</sequence>
<reference evidence="1 2" key="1">
    <citation type="journal article" date="2018" name="Nat. Biotechnol.">
        <title>A standardized bacterial taxonomy based on genome phylogeny substantially revises the tree of life.</title>
        <authorList>
            <person name="Parks D.H."/>
            <person name="Chuvochina M."/>
            <person name="Waite D.W."/>
            <person name="Rinke C."/>
            <person name="Skarshewski A."/>
            <person name="Chaumeil P.A."/>
            <person name="Hugenholtz P."/>
        </authorList>
    </citation>
    <scope>NUCLEOTIDE SEQUENCE [LARGE SCALE GENOMIC DNA]</scope>
    <source>
        <strain evidence="1">UBA8739</strain>
    </source>
</reference>
<feature type="non-terminal residue" evidence="1">
    <location>
        <position position="108"/>
    </location>
</feature>
<dbReference type="InterPro" id="IPR051314">
    <property type="entry name" value="AAA_ATPase_RarA/MGS1/WRNIP1"/>
</dbReference>
<dbReference type="PANTHER" id="PTHR13779">
    <property type="entry name" value="WERNER HELICASE-INTERACTING PROTEIN 1 FAMILY MEMBER"/>
    <property type="match status" value="1"/>
</dbReference>
<dbReference type="Proteomes" id="UP000257706">
    <property type="component" value="Unassembled WGS sequence"/>
</dbReference>
<accession>A0A3B9IDY7</accession>
<organism evidence="1 2">
    <name type="scientific">Tistrella mobilis</name>
    <dbReference type="NCBI Taxonomy" id="171437"/>
    <lineage>
        <taxon>Bacteria</taxon>
        <taxon>Pseudomonadati</taxon>
        <taxon>Pseudomonadota</taxon>
        <taxon>Alphaproteobacteria</taxon>
        <taxon>Geminicoccales</taxon>
        <taxon>Geminicoccaceae</taxon>
        <taxon>Tistrella</taxon>
    </lineage>
</organism>
<name>A0A3B9IDY7_9PROT</name>
<dbReference type="GO" id="GO:0017116">
    <property type="term" value="F:single-stranded DNA helicase activity"/>
    <property type="evidence" value="ECO:0007669"/>
    <property type="project" value="TreeGrafter"/>
</dbReference>
<dbReference type="CDD" id="cd18139">
    <property type="entry name" value="HLD_clamp_RarA"/>
    <property type="match status" value="1"/>
</dbReference>
<feature type="non-terminal residue" evidence="1">
    <location>
        <position position="1"/>
    </location>
</feature>
<evidence type="ECO:0000313" key="2">
    <source>
        <dbReference type="Proteomes" id="UP000257706"/>
    </source>
</evidence>
<evidence type="ECO:0000313" key="1">
    <source>
        <dbReference type="EMBL" id="HAE46101.1"/>
    </source>
</evidence>
<gene>
    <name evidence="1" type="ORF">DCK97_01655</name>
</gene>
<comment type="caution">
    <text evidence="1">The sequence shown here is derived from an EMBL/GenBank/DDBJ whole genome shotgun (WGS) entry which is preliminary data.</text>
</comment>
<proteinExistence type="predicted"/>
<dbReference type="Gene3D" id="1.10.8.60">
    <property type="match status" value="1"/>
</dbReference>